<sequence>MARITKAQKAGLDFLDQIFFNELVVHRGMNDEEQQQLETVIKRVTQMAESQYSGREAELIKHFAYYFLEVSLTNTMAEWMQVFPVTALPPDLSTQTVEAVNHFTSDFQMAFMLVLAEKSTGFDASYALEIAEALKSEFAGYSALVRRDLVMRCFACEFRDVSVGIYCWLIVAGVLPVTKNCSDRISNEFNDRFITRLTLLADHEMIVHSLKVMISKDNSTSVFLGQAKFELKEATIVRLLDIQKVFNESVAKSSLRGIPLINGRDLTSAEQVQRFFDQWGSRKARLRM</sequence>
<evidence type="ECO:0000313" key="1">
    <source>
        <dbReference type="EMBL" id="KAB0562899.1"/>
    </source>
</evidence>
<dbReference type="Proteomes" id="UP000423257">
    <property type="component" value="Unassembled WGS sequence"/>
</dbReference>
<gene>
    <name evidence="1" type="ORF">F7R03_27930</name>
</gene>
<accession>A0A6H9RW56</accession>
<comment type="caution">
    <text evidence="1">The sequence shown here is derived from an EMBL/GenBank/DDBJ whole genome shotgun (WGS) entry which is preliminary data.</text>
</comment>
<feature type="non-terminal residue" evidence="1">
    <location>
        <position position="288"/>
    </location>
</feature>
<reference evidence="1 2" key="1">
    <citation type="submission" date="2019-09" db="EMBL/GenBank/DDBJ databases">
        <title>Draft genome sequences of 48 bacterial type strains from the CCUG.</title>
        <authorList>
            <person name="Tunovic T."/>
            <person name="Pineiro-Iglesias B."/>
            <person name="Unosson C."/>
            <person name="Inganas E."/>
            <person name="Ohlen M."/>
            <person name="Cardew S."/>
            <person name="Jensie-Markopoulos S."/>
            <person name="Salva-Serra F."/>
            <person name="Jaen-Luchoro D."/>
            <person name="Karlsson R."/>
            <person name="Svensson-Stadler L."/>
            <person name="Chun J."/>
            <person name="Moore E."/>
        </authorList>
    </citation>
    <scope>NUCLEOTIDE SEQUENCE [LARGE SCALE GENOMIC DNA]</scope>
    <source>
        <strain evidence="1 2">CCUG 51524</strain>
    </source>
</reference>
<name>A0A6H9RW56_9PSED</name>
<protein>
    <submittedName>
        <fullName evidence="1">Uncharacterized protein</fullName>
    </submittedName>
</protein>
<dbReference type="RefSeq" id="WP_151152651.1">
    <property type="nucleotide sequence ID" value="NZ_VZPQ01000058.1"/>
</dbReference>
<dbReference type="AlphaFoldDB" id="A0A6H9RW56"/>
<evidence type="ECO:0000313" key="2">
    <source>
        <dbReference type="Proteomes" id="UP000423257"/>
    </source>
</evidence>
<dbReference type="EMBL" id="VZPQ01000058">
    <property type="protein sequence ID" value="KAB0562899.1"/>
    <property type="molecule type" value="Genomic_DNA"/>
</dbReference>
<organism evidence="1 2">
    <name type="scientific">Pseudomonas palleroniana</name>
    <dbReference type="NCBI Taxonomy" id="191390"/>
    <lineage>
        <taxon>Bacteria</taxon>
        <taxon>Pseudomonadati</taxon>
        <taxon>Pseudomonadota</taxon>
        <taxon>Gammaproteobacteria</taxon>
        <taxon>Pseudomonadales</taxon>
        <taxon>Pseudomonadaceae</taxon>
        <taxon>Pseudomonas</taxon>
    </lineage>
</organism>
<proteinExistence type="predicted"/>